<dbReference type="AlphaFoldDB" id="A0AAW1DNJ8"/>
<sequence>MRSTPGTSRKSSEMGLEKEVRSGSGILMDTYGERVLPEIRCREWFRRFKYNDFDIEGKEGAPKKFEEKQLELSIT</sequence>
<evidence type="ECO:0000313" key="2">
    <source>
        <dbReference type="EMBL" id="KAK9512231.1"/>
    </source>
</evidence>
<proteinExistence type="predicted"/>
<evidence type="ECO:0000256" key="1">
    <source>
        <dbReference type="SAM" id="MobiDB-lite"/>
    </source>
</evidence>
<dbReference type="Proteomes" id="UP001461498">
    <property type="component" value="Unassembled WGS sequence"/>
</dbReference>
<dbReference type="Gene3D" id="1.10.10.1450">
    <property type="match status" value="1"/>
</dbReference>
<gene>
    <name evidence="2" type="ORF">O3M35_000700</name>
</gene>
<evidence type="ECO:0000313" key="3">
    <source>
        <dbReference type="Proteomes" id="UP001461498"/>
    </source>
</evidence>
<evidence type="ECO:0008006" key="4">
    <source>
        <dbReference type="Google" id="ProtNLM"/>
    </source>
</evidence>
<feature type="region of interest" description="Disordered" evidence="1">
    <location>
        <begin position="1"/>
        <end position="21"/>
    </location>
</feature>
<dbReference type="EMBL" id="JAPXFL010000001">
    <property type="protein sequence ID" value="KAK9512231.1"/>
    <property type="molecule type" value="Genomic_DNA"/>
</dbReference>
<keyword evidence="3" id="KW-1185">Reference proteome</keyword>
<accession>A0AAW1DNJ8</accession>
<name>A0AAW1DNJ8_9HEMI</name>
<reference evidence="2 3" key="1">
    <citation type="submission" date="2022-12" db="EMBL/GenBank/DDBJ databases">
        <title>Chromosome-level genome assembly of true bugs.</title>
        <authorList>
            <person name="Ma L."/>
            <person name="Li H."/>
        </authorList>
    </citation>
    <scope>NUCLEOTIDE SEQUENCE [LARGE SCALE GENOMIC DNA]</scope>
    <source>
        <strain evidence="2">Lab_2022b</strain>
    </source>
</reference>
<organism evidence="2 3">
    <name type="scientific">Rhynocoris fuscipes</name>
    <dbReference type="NCBI Taxonomy" id="488301"/>
    <lineage>
        <taxon>Eukaryota</taxon>
        <taxon>Metazoa</taxon>
        <taxon>Ecdysozoa</taxon>
        <taxon>Arthropoda</taxon>
        <taxon>Hexapoda</taxon>
        <taxon>Insecta</taxon>
        <taxon>Pterygota</taxon>
        <taxon>Neoptera</taxon>
        <taxon>Paraneoptera</taxon>
        <taxon>Hemiptera</taxon>
        <taxon>Heteroptera</taxon>
        <taxon>Panheteroptera</taxon>
        <taxon>Cimicomorpha</taxon>
        <taxon>Reduviidae</taxon>
        <taxon>Harpactorinae</taxon>
        <taxon>Harpactorini</taxon>
        <taxon>Rhynocoris</taxon>
    </lineage>
</organism>
<feature type="compositionally biased region" description="Basic and acidic residues" evidence="1">
    <location>
        <begin position="10"/>
        <end position="21"/>
    </location>
</feature>
<protein>
    <recommendedName>
        <fullName evidence="4">Mos1 transposase HTH domain-containing protein</fullName>
    </recommendedName>
</protein>
<comment type="caution">
    <text evidence="2">The sequence shown here is derived from an EMBL/GenBank/DDBJ whole genome shotgun (WGS) entry which is preliminary data.</text>
</comment>